<feature type="region of interest" description="Disordered" evidence="1">
    <location>
        <begin position="68"/>
        <end position="87"/>
    </location>
</feature>
<evidence type="ECO:0000259" key="3">
    <source>
        <dbReference type="Pfam" id="PF01345"/>
    </source>
</evidence>
<dbReference type="OrthoDB" id="282600at2"/>
<dbReference type="HOGENOM" id="CLU_482209_0_0_0"/>
<dbReference type="NCBIfam" id="TIGR01451">
    <property type="entry name" value="B_ant_repeat"/>
    <property type="match status" value="1"/>
</dbReference>
<evidence type="ECO:0000256" key="2">
    <source>
        <dbReference type="SAM" id="SignalP"/>
    </source>
</evidence>
<feature type="signal peptide" evidence="2">
    <location>
        <begin position="1"/>
        <end position="27"/>
    </location>
</feature>
<dbReference type="PROSITE" id="PS51257">
    <property type="entry name" value="PROKAR_LIPOPROTEIN"/>
    <property type="match status" value="1"/>
</dbReference>
<evidence type="ECO:0000313" key="5">
    <source>
        <dbReference type="Proteomes" id="UP000007881"/>
    </source>
</evidence>
<dbReference type="InterPro" id="IPR001434">
    <property type="entry name" value="OmcB-like_DUF11"/>
</dbReference>
<dbReference type="RefSeq" id="WP_014437775.1">
    <property type="nucleotide sequence ID" value="NC_017080.1"/>
</dbReference>
<proteinExistence type="predicted"/>
<dbReference type="InterPro" id="IPR047589">
    <property type="entry name" value="DUF11_rpt"/>
</dbReference>
<gene>
    <name evidence="4" type="ordered locus">PSMK_24030</name>
</gene>
<keyword evidence="2" id="KW-0732">Signal</keyword>
<dbReference type="KEGG" id="phm:PSMK_24030"/>
<dbReference type="PANTHER" id="PTHR34819:SF3">
    <property type="entry name" value="CELL SURFACE PROTEIN"/>
    <property type="match status" value="1"/>
</dbReference>
<dbReference type="STRING" id="1142394.PSMK_24030"/>
<dbReference type="Pfam" id="PF01345">
    <property type="entry name" value="DUF11"/>
    <property type="match status" value="1"/>
</dbReference>
<organism evidence="4 5">
    <name type="scientific">Phycisphaera mikurensis (strain NBRC 102666 / KCTC 22515 / FYK2301M01)</name>
    <dbReference type="NCBI Taxonomy" id="1142394"/>
    <lineage>
        <taxon>Bacteria</taxon>
        <taxon>Pseudomonadati</taxon>
        <taxon>Planctomycetota</taxon>
        <taxon>Phycisphaerae</taxon>
        <taxon>Phycisphaerales</taxon>
        <taxon>Phycisphaeraceae</taxon>
        <taxon>Phycisphaera</taxon>
    </lineage>
</organism>
<dbReference type="Proteomes" id="UP000007881">
    <property type="component" value="Chromosome"/>
</dbReference>
<feature type="domain" description="DUF11" evidence="3">
    <location>
        <begin position="461"/>
        <end position="559"/>
    </location>
</feature>
<evidence type="ECO:0000256" key="1">
    <source>
        <dbReference type="SAM" id="MobiDB-lite"/>
    </source>
</evidence>
<dbReference type="Gene3D" id="2.60.40.10">
    <property type="entry name" value="Immunoglobulins"/>
    <property type="match status" value="2"/>
</dbReference>
<name>I0IH24_PHYMF</name>
<dbReference type="eggNOG" id="COG1470">
    <property type="taxonomic scope" value="Bacteria"/>
</dbReference>
<sequence length="565" mass="59641">MMNSPFRISSHAAGLTALAVSAAFVGACDNRPATEAAVTAVPVTPVVAPATAEVAAVAPAAYGVHDHAAHAQAQPASDTERTVSTGTTAEVGAGELLTIERMMPEQVFANSENRFTLKASNNSDKILHNVVLHHAMIGDFQVVQTNTPSEVKVPQGVQKGERGDQQMAEQSFNIGVLMPGDSREVTIAGRPGGEGQLHSCVWADYSAAECAPIQVVAPQVTMEHLFVDAEGNPVSQAYLCDDVFVMYRLQNVGTGETGRITVNEELPQGLVAADGQRSISLDVDPIGAGETFESEPVQLDLEQAKIQRSGMMDVFGRAIGTGDRVSDLSGSSPLTLMKPELTLQVRSPGEQFFGRDVSIEAVVENVSDVPARDVVVTLPLPADAQRVSLNDASLTVADGGILIDELAPGESRTVGVTFRPASPGDYSGVAVANGYCAVRLEKPVQLSVVGIPALQLETIDTQDPVEVGAETTYRVRIINEGNAADTNLTITGQLPEGFAFVSGSEDVTNENGELSLPVYESLDAGEEIYFEVVARAEQPGRVKFTLNVKSDNLADAEETEPTTAF</sequence>
<dbReference type="AlphaFoldDB" id="I0IH24"/>
<dbReference type="InterPro" id="IPR051172">
    <property type="entry name" value="Chlamydia_OmcB"/>
</dbReference>
<dbReference type="PANTHER" id="PTHR34819">
    <property type="entry name" value="LARGE CYSTEINE-RICH PERIPLASMIC PROTEIN OMCB"/>
    <property type="match status" value="1"/>
</dbReference>
<dbReference type="EMBL" id="AP012338">
    <property type="protein sequence ID" value="BAM04562.1"/>
    <property type="molecule type" value="Genomic_DNA"/>
</dbReference>
<accession>I0IH24</accession>
<evidence type="ECO:0000313" key="4">
    <source>
        <dbReference type="EMBL" id="BAM04562.1"/>
    </source>
</evidence>
<protein>
    <recommendedName>
        <fullName evidence="3">DUF11 domain-containing protein</fullName>
    </recommendedName>
</protein>
<feature type="chain" id="PRO_5003629223" description="DUF11 domain-containing protein" evidence="2">
    <location>
        <begin position="28"/>
        <end position="565"/>
    </location>
</feature>
<dbReference type="InterPro" id="IPR013783">
    <property type="entry name" value="Ig-like_fold"/>
</dbReference>
<keyword evidence="5" id="KW-1185">Reference proteome</keyword>
<reference evidence="4 5" key="1">
    <citation type="submission" date="2012-02" db="EMBL/GenBank/DDBJ databases">
        <title>Complete genome sequence of Phycisphaera mikurensis NBRC 102666.</title>
        <authorList>
            <person name="Ankai A."/>
            <person name="Hosoyama A."/>
            <person name="Terui Y."/>
            <person name="Sekine M."/>
            <person name="Fukai R."/>
            <person name="Kato Y."/>
            <person name="Nakamura S."/>
            <person name="Yamada-Narita S."/>
            <person name="Kawakoshi A."/>
            <person name="Fukunaga Y."/>
            <person name="Yamazaki S."/>
            <person name="Fujita N."/>
        </authorList>
    </citation>
    <scope>NUCLEOTIDE SEQUENCE [LARGE SCALE GENOMIC DNA]</scope>
    <source>
        <strain evidence="5">NBRC 102666 / KCTC 22515 / FYK2301M01</strain>
    </source>
</reference>